<keyword evidence="1" id="KW-1133">Transmembrane helix</keyword>
<name>A0A8R2AUD8_BOMMO</name>
<keyword evidence="3" id="KW-1185">Reference proteome</keyword>
<dbReference type="SMART" id="SM00708">
    <property type="entry name" value="PhBP"/>
    <property type="match status" value="1"/>
</dbReference>
<dbReference type="GO" id="GO:0005549">
    <property type="term" value="F:odorant binding"/>
    <property type="evidence" value="ECO:0007669"/>
    <property type="project" value="InterPro"/>
</dbReference>
<feature type="transmembrane region" description="Helical" evidence="1">
    <location>
        <begin position="34"/>
        <end position="54"/>
    </location>
</feature>
<dbReference type="GO" id="GO:0035275">
    <property type="term" value="F:dibutyl phthalate binding"/>
    <property type="evidence" value="ECO:0007669"/>
    <property type="project" value="TreeGrafter"/>
</dbReference>
<dbReference type="PANTHER" id="PTHR21364:SF2">
    <property type="entry name" value="GENERAL ODORANT-BINDING PROTEIN 19A"/>
    <property type="match status" value="1"/>
</dbReference>
<evidence type="ECO:0000313" key="3">
    <source>
        <dbReference type="Proteomes" id="UP000005204"/>
    </source>
</evidence>
<dbReference type="Gene3D" id="1.10.238.20">
    <property type="entry name" value="Pheromone/general odorant binding protein domain"/>
    <property type="match status" value="1"/>
</dbReference>
<protein>
    <submittedName>
        <fullName evidence="2">Uncharacterized protein</fullName>
    </submittedName>
</protein>
<dbReference type="InterPro" id="IPR036728">
    <property type="entry name" value="PBP_GOBP_sf"/>
</dbReference>
<dbReference type="SUPFAM" id="SSF47565">
    <property type="entry name" value="Insect pheromone/odorant-binding proteins"/>
    <property type="match status" value="1"/>
</dbReference>
<evidence type="ECO:0000313" key="2">
    <source>
        <dbReference type="EnsemblMetazoa" id="XP_004928236.2"/>
    </source>
</evidence>
<accession>A0A8R2AUD8</accession>
<evidence type="ECO:0000256" key="1">
    <source>
        <dbReference type="SAM" id="Phobius"/>
    </source>
</evidence>
<dbReference type="GO" id="GO:0042048">
    <property type="term" value="P:olfactory behavior"/>
    <property type="evidence" value="ECO:0007669"/>
    <property type="project" value="TreeGrafter"/>
</dbReference>
<dbReference type="GO" id="GO:0005576">
    <property type="term" value="C:extracellular region"/>
    <property type="evidence" value="ECO:0007669"/>
    <property type="project" value="TreeGrafter"/>
</dbReference>
<proteinExistence type="predicted"/>
<dbReference type="GO" id="GO:0007608">
    <property type="term" value="P:sensory perception of smell"/>
    <property type="evidence" value="ECO:0007669"/>
    <property type="project" value="TreeGrafter"/>
</dbReference>
<dbReference type="PANTHER" id="PTHR21364">
    <property type="entry name" value="GENERAL ODORANT-BINDING PROTEIN 19A"/>
    <property type="match status" value="1"/>
</dbReference>
<organism evidence="2 3">
    <name type="scientific">Bombyx mori</name>
    <name type="common">Silk moth</name>
    <dbReference type="NCBI Taxonomy" id="7091"/>
    <lineage>
        <taxon>Eukaryota</taxon>
        <taxon>Metazoa</taxon>
        <taxon>Ecdysozoa</taxon>
        <taxon>Arthropoda</taxon>
        <taxon>Hexapoda</taxon>
        <taxon>Insecta</taxon>
        <taxon>Pterygota</taxon>
        <taxon>Neoptera</taxon>
        <taxon>Endopterygota</taxon>
        <taxon>Lepidoptera</taxon>
        <taxon>Glossata</taxon>
        <taxon>Ditrysia</taxon>
        <taxon>Bombycoidea</taxon>
        <taxon>Bombycidae</taxon>
        <taxon>Bombycinae</taxon>
        <taxon>Bombyx</taxon>
    </lineage>
</organism>
<dbReference type="Proteomes" id="UP000005204">
    <property type="component" value="Unassembled WGS sequence"/>
</dbReference>
<dbReference type="Pfam" id="PF01395">
    <property type="entry name" value="PBP_GOBP"/>
    <property type="match status" value="1"/>
</dbReference>
<reference evidence="3" key="1">
    <citation type="journal article" date="2008" name="Insect Biochem. Mol. Biol.">
        <title>The genome of a lepidopteran model insect, the silkworm Bombyx mori.</title>
        <authorList>
            <consortium name="International Silkworm Genome Consortium"/>
        </authorList>
    </citation>
    <scope>NUCLEOTIDE SEQUENCE [LARGE SCALE GENOMIC DNA]</scope>
    <source>
        <strain evidence="3">p50T</strain>
    </source>
</reference>
<keyword evidence="1" id="KW-0472">Membrane</keyword>
<sequence length="171" mass="19890">MSRLLFAATAIVFVVYFLCHSIHRIYKTKMRISFLFLISVTIITFDSVFAMTRAQVKKTMTIMKNQCMPKNGVTEDQVGKIEEGIFLENHNVMCYIACVYKTIQVVKNDRLDKDLISKQIDVLYPQEIRESTKKAVGDCINLQEKYDDWCEGIFRSTKCLYEKDPANFIFP</sequence>
<dbReference type="InterPro" id="IPR006170">
    <property type="entry name" value="PBP/GOBP"/>
</dbReference>
<keyword evidence="1" id="KW-0812">Transmembrane</keyword>
<reference evidence="2" key="2">
    <citation type="submission" date="2022-06" db="UniProtKB">
        <authorList>
            <consortium name="EnsemblMetazoa"/>
        </authorList>
    </citation>
    <scope>IDENTIFICATION</scope>
    <source>
        <strain evidence="2">p50T (Dazao)</strain>
    </source>
</reference>
<dbReference type="AlphaFoldDB" id="A0A8R2AUD8"/>
<dbReference type="EnsemblMetazoa" id="XM_004928179.4">
    <property type="protein sequence ID" value="XP_004928236.2"/>
    <property type="gene ID" value="LOC101744230"/>
</dbReference>
<dbReference type="CDD" id="cd23992">
    <property type="entry name" value="PBP_GOBP"/>
    <property type="match status" value="1"/>
</dbReference>